<name>A0A9X7UZG4_9GAMM</name>
<dbReference type="InterPro" id="IPR007497">
    <property type="entry name" value="SIMPL/DUF541"/>
</dbReference>
<dbReference type="GO" id="GO:0006974">
    <property type="term" value="P:DNA damage response"/>
    <property type="evidence" value="ECO:0007669"/>
    <property type="project" value="TreeGrafter"/>
</dbReference>
<evidence type="ECO:0000313" key="2">
    <source>
        <dbReference type="Proteomes" id="UP000596074"/>
    </source>
</evidence>
<dbReference type="PIRSF" id="PIRSF029033">
    <property type="entry name" value="UCP029033"/>
    <property type="match status" value="1"/>
</dbReference>
<dbReference type="Pfam" id="PF04402">
    <property type="entry name" value="SIMPL"/>
    <property type="match status" value="1"/>
</dbReference>
<dbReference type="Proteomes" id="UP000596074">
    <property type="component" value="Chromosome"/>
</dbReference>
<reference evidence="1 2" key="1">
    <citation type="submission" date="2019-11" db="EMBL/GenBank/DDBJ databases">
        <title>Venatorbacter sp. nov. a predator of Campylobacter and other Gram-negative bacteria.</title>
        <authorList>
            <person name="Saeedi A."/>
            <person name="Cummings N.J."/>
            <person name="Connerton I.F."/>
            <person name="Connerton P.L."/>
        </authorList>
    </citation>
    <scope>NUCLEOTIDE SEQUENCE [LARGE SCALE GENOMIC DNA]</scope>
    <source>
        <strain evidence="1">XL5</strain>
    </source>
</reference>
<proteinExistence type="predicted"/>
<dbReference type="EMBL" id="CP046056">
    <property type="protein sequence ID" value="QQD24011.1"/>
    <property type="molecule type" value="Genomic_DNA"/>
</dbReference>
<keyword evidence="2" id="KW-1185">Reference proteome</keyword>
<sequence length="235" mass="25819">MNTKSAFILGLLICIGLTTAGWLLGTSAVRIKEYERVVSVKGLAEREVPADIAVWPIRFAAGDNNLTALYGTLERNTAEIQRFLTDAGFSADEITTAAAIVTDKLAERYADQNASLRYTAQQTITVYSGKVDLVRKSQEGLAELGKKGIAFGGDEYSQRITYLFTQLNDLKPAMVEEATRNARAVAEQFAADSNSQLGKLKSARQGQFSIEDRDNNTPYLKKVRVVSTVDYYLAD</sequence>
<protein>
    <submittedName>
        <fullName evidence="1">DUF541 domain-containing protein</fullName>
    </submittedName>
</protein>
<dbReference type="InterPro" id="IPR016907">
    <property type="entry name" value="UCP029033"/>
</dbReference>
<accession>A0A9X7UZG4</accession>
<dbReference type="KEGG" id="vcw:GJQ55_05725"/>
<evidence type="ECO:0000313" key="1">
    <source>
        <dbReference type="EMBL" id="QQD24011.1"/>
    </source>
</evidence>
<organism evidence="1 2">
    <name type="scientific">Venatoribacter cucullus</name>
    <dbReference type="NCBI Taxonomy" id="2661630"/>
    <lineage>
        <taxon>Bacteria</taxon>
        <taxon>Pseudomonadati</taxon>
        <taxon>Pseudomonadota</taxon>
        <taxon>Gammaproteobacteria</taxon>
        <taxon>Oceanospirillales</taxon>
        <taxon>Oceanospirillaceae</taxon>
        <taxon>Venatoribacter</taxon>
    </lineage>
</organism>
<dbReference type="RefSeq" id="WP_228346563.1">
    <property type="nucleotide sequence ID" value="NZ_CP046056.1"/>
</dbReference>
<dbReference type="AlphaFoldDB" id="A0A9X7UZG4"/>
<dbReference type="InterPro" id="IPR052022">
    <property type="entry name" value="26kDa_periplasmic_antigen"/>
</dbReference>
<dbReference type="PANTHER" id="PTHR34387">
    <property type="entry name" value="SLR1258 PROTEIN"/>
    <property type="match status" value="1"/>
</dbReference>
<gene>
    <name evidence="1" type="ORF">GJQ55_05725</name>
</gene>
<dbReference type="PANTHER" id="PTHR34387:SF2">
    <property type="entry name" value="SLR1258 PROTEIN"/>
    <property type="match status" value="1"/>
</dbReference>